<comment type="similarity">
    <text evidence="2">Belongs to the methyltransferase superfamily. LCMT family.</text>
</comment>
<dbReference type="GO" id="GO:0032259">
    <property type="term" value="P:methylation"/>
    <property type="evidence" value="ECO:0007669"/>
    <property type="project" value="UniProtKB-KW"/>
</dbReference>
<dbReference type="Proteomes" id="UP000821853">
    <property type="component" value="Chromosome 10"/>
</dbReference>
<dbReference type="EMBL" id="JABSTR010000002">
    <property type="protein sequence ID" value="KAH9363991.1"/>
    <property type="molecule type" value="Genomic_DNA"/>
</dbReference>
<keyword evidence="4" id="KW-0489">Methyltransferase</keyword>
<dbReference type="PANTHER" id="PTHR13600">
    <property type="entry name" value="LEUCINE CARBOXYL METHYLTRANSFERASE"/>
    <property type="match status" value="1"/>
</dbReference>
<protein>
    <recommendedName>
        <fullName evidence="3">[phosphatase 2A protein]-leucine-carboxy methyltransferase</fullName>
        <ecNumber evidence="3">2.1.1.233</ecNumber>
    </recommendedName>
    <alternativeName>
        <fullName evidence="7">[Phosphatase 2A protein]-leucine-carboxy methyltransferase 1</fullName>
    </alternativeName>
</protein>
<dbReference type="Pfam" id="PF04072">
    <property type="entry name" value="LCM"/>
    <property type="match status" value="1"/>
</dbReference>
<dbReference type="VEuPathDB" id="VectorBase:HLOH_043107"/>
<proteinExistence type="inferred from homology"/>
<dbReference type="InterPro" id="IPR007213">
    <property type="entry name" value="Ppm1/Ppm2/Tcmp"/>
</dbReference>
<evidence type="ECO:0000256" key="1">
    <source>
        <dbReference type="ARBA" id="ARBA00000724"/>
    </source>
</evidence>
<dbReference type="GO" id="GO:0018423">
    <property type="term" value="F:protein C-terminal leucine carboxyl O-methyltransferase activity"/>
    <property type="evidence" value="ECO:0007669"/>
    <property type="project" value="UniProtKB-EC"/>
</dbReference>
<dbReference type="GO" id="GO:0005829">
    <property type="term" value="C:cytosol"/>
    <property type="evidence" value="ECO:0007669"/>
    <property type="project" value="TreeGrafter"/>
</dbReference>
<keyword evidence="10" id="KW-1185">Reference proteome</keyword>
<reference evidence="9 10" key="1">
    <citation type="journal article" date="2020" name="Cell">
        <title>Large-Scale Comparative Analyses of Tick Genomes Elucidate Their Genetic Diversity and Vector Capacities.</title>
        <authorList>
            <consortium name="Tick Genome and Microbiome Consortium (TIGMIC)"/>
            <person name="Jia N."/>
            <person name="Wang J."/>
            <person name="Shi W."/>
            <person name="Du L."/>
            <person name="Sun Y."/>
            <person name="Zhan W."/>
            <person name="Jiang J.F."/>
            <person name="Wang Q."/>
            <person name="Zhang B."/>
            <person name="Ji P."/>
            <person name="Bell-Sakyi L."/>
            <person name="Cui X.M."/>
            <person name="Yuan T.T."/>
            <person name="Jiang B.G."/>
            <person name="Yang W.F."/>
            <person name="Lam T.T."/>
            <person name="Chang Q.C."/>
            <person name="Ding S.J."/>
            <person name="Wang X.J."/>
            <person name="Zhu J.G."/>
            <person name="Ruan X.D."/>
            <person name="Zhao L."/>
            <person name="Wei J.T."/>
            <person name="Ye R.Z."/>
            <person name="Que T.C."/>
            <person name="Du C.H."/>
            <person name="Zhou Y.H."/>
            <person name="Cheng J.X."/>
            <person name="Dai P.F."/>
            <person name="Guo W.B."/>
            <person name="Han X.H."/>
            <person name="Huang E.J."/>
            <person name="Li L.F."/>
            <person name="Wei W."/>
            <person name="Gao Y.C."/>
            <person name="Liu J.Z."/>
            <person name="Shao H.Z."/>
            <person name="Wang X."/>
            <person name="Wang C.C."/>
            <person name="Yang T.C."/>
            <person name="Huo Q.B."/>
            <person name="Li W."/>
            <person name="Chen H.Y."/>
            <person name="Chen S.E."/>
            <person name="Zhou L.G."/>
            <person name="Ni X.B."/>
            <person name="Tian J.H."/>
            <person name="Sheng Y."/>
            <person name="Liu T."/>
            <person name="Pan Y.S."/>
            <person name="Xia L.Y."/>
            <person name="Li J."/>
            <person name="Zhao F."/>
            <person name="Cao W.C."/>
        </authorList>
    </citation>
    <scope>NUCLEOTIDE SEQUENCE [LARGE SCALE GENOMIC DNA]</scope>
    <source>
        <strain evidence="9">HaeL-2018</strain>
    </source>
</reference>
<comment type="catalytic activity">
    <reaction evidence="1">
        <text>[phosphatase 2A protein]-C-terminal L-leucine + S-adenosyl-L-methionine = [phosphatase 2A protein]-C-terminal L-leucine methyl ester + S-adenosyl-L-homocysteine</text>
        <dbReference type="Rhea" id="RHEA:48544"/>
        <dbReference type="Rhea" id="RHEA-COMP:12134"/>
        <dbReference type="Rhea" id="RHEA-COMP:12135"/>
        <dbReference type="ChEBI" id="CHEBI:57856"/>
        <dbReference type="ChEBI" id="CHEBI:59789"/>
        <dbReference type="ChEBI" id="CHEBI:90516"/>
        <dbReference type="ChEBI" id="CHEBI:90517"/>
        <dbReference type="EC" id="2.1.1.233"/>
    </reaction>
</comment>
<evidence type="ECO:0000256" key="2">
    <source>
        <dbReference type="ARBA" id="ARBA00010703"/>
    </source>
</evidence>
<dbReference type="OrthoDB" id="203237at2759"/>
<name>A0A9J6FMA8_HAELO</name>
<gene>
    <name evidence="9" type="ORF">HPB48_005258</name>
</gene>
<evidence type="ECO:0000256" key="8">
    <source>
        <dbReference type="SAM" id="MobiDB-lite"/>
    </source>
</evidence>
<evidence type="ECO:0000256" key="7">
    <source>
        <dbReference type="ARBA" id="ARBA00032526"/>
    </source>
</evidence>
<comment type="caution">
    <text evidence="9">The sequence shown here is derived from an EMBL/GenBank/DDBJ whole genome shotgun (WGS) entry which is preliminary data.</text>
</comment>
<feature type="compositionally biased region" description="Low complexity" evidence="8">
    <location>
        <begin position="304"/>
        <end position="321"/>
    </location>
</feature>
<evidence type="ECO:0000256" key="4">
    <source>
        <dbReference type="ARBA" id="ARBA00022603"/>
    </source>
</evidence>
<evidence type="ECO:0000256" key="3">
    <source>
        <dbReference type="ARBA" id="ARBA00012834"/>
    </source>
</evidence>
<dbReference type="Gene3D" id="3.40.50.150">
    <property type="entry name" value="Vaccinia Virus protein VP39"/>
    <property type="match status" value="1"/>
</dbReference>
<dbReference type="InterPro" id="IPR029063">
    <property type="entry name" value="SAM-dependent_MTases_sf"/>
</dbReference>
<feature type="compositionally biased region" description="Basic residues" evidence="8">
    <location>
        <begin position="278"/>
        <end position="287"/>
    </location>
</feature>
<evidence type="ECO:0000313" key="9">
    <source>
        <dbReference type="EMBL" id="KAH9363991.1"/>
    </source>
</evidence>
<accession>A0A9J6FMA8</accession>
<dbReference type="EC" id="2.1.1.233" evidence="3"/>
<dbReference type="InterPro" id="IPR016651">
    <property type="entry name" value="LCMT1"/>
</dbReference>
<evidence type="ECO:0000313" key="10">
    <source>
        <dbReference type="Proteomes" id="UP000821853"/>
    </source>
</evidence>
<dbReference type="PANTHER" id="PTHR13600:SF21">
    <property type="entry name" value="LEUCINE CARBOXYL METHYLTRANSFERASE 1"/>
    <property type="match status" value="1"/>
</dbReference>
<sequence length="350" mass="39213">MPKNSKHRSVQSTNDSSILSKCSMVLKGYMTDGFTTSFATKCARRSPLINRGYYVRAKCMSMLFEDYCRFFKDSACQVLSLGAGYDANFFKLKATGALPAGCRYFEVDLPLVVTNKSQVIKSSAELSSLASGPSTSGCCEQYRLFSQDICDLHGLESALQDAGLDFHTPTLIIAECVLSYLDTKHSDALIEWTSSAIHARSARRLRASGATRRFRNRHVEALRIPRFASEVPSQVPRLAFDQKKIPDPRVRSVRLRRHDGLREPPRRRRNAALSDHRAVRRVRRVARKSAPTTRSLWPEKEASSRPSRQNSPPSPTSQQFSEGELPNLQKLTGPCMAETYVCTGSVIRRC</sequence>
<keyword evidence="6" id="KW-0949">S-adenosyl-L-methionine</keyword>
<evidence type="ECO:0000256" key="6">
    <source>
        <dbReference type="ARBA" id="ARBA00022691"/>
    </source>
</evidence>
<organism evidence="9 10">
    <name type="scientific">Haemaphysalis longicornis</name>
    <name type="common">Bush tick</name>
    <dbReference type="NCBI Taxonomy" id="44386"/>
    <lineage>
        <taxon>Eukaryota</taxon>
        <taxon>Metazoa</taxon>
        <taxon>Ecdysozoa</taxon>
        <taxon>Arthropoda</taxon>
        <taxon>Chelicerata</taxon>
        <taxon>Arachnida</taxon>
        <taxon>Acari</taxon>
        <taxon>Parasitiformes</taxon>
        <taxon>Ixodida</taxon>
        <taxon>Ixodoidea</taxon>
        <taxon>Ixodidae</taxon>
        <taxon>Haemaphysalinae</taxon>
        <taxon>Haemaphysalis</taxon>
    </lineage>
</organism>
<feature type="region of interest" description="Disordered" evidence="8">
    <location>
        <begin position="249"/>
        <end position="322"/>
    </location>
</feature>
<dbReference type="AlphaFoldDB" id="A0A9J6FMA8"/>
<keyword evidence="5" id="KW-0808">Transferase</keyword>
<evidence type="ECO:0000256" key="5">
    <source>
        <dbReference type="ARBA" id="ARBA00022679"/>
    </source>
</evidence>
<dbReference type="SUPFAM" id="SSF53335">
    <property type="entry name" value="S-adenosyl-L-methionine-dependent methyltransferases"/>
    <property type="match status" value="1"/>
</dbReference>